<protein>
    <recommendedName>
        <fullName evidence="1">DYW domain-containing protein</fullName>
    </recommendedName>
</protein>
<dbReference type="Proteomes" id="UP000631114">
    <property type="component" value="Unassembled WGS sequence"/>
</dbReference>
<name>A0A835HS18_9MAGN</name>
<accession>A0A835HS18</accession>
<reference evidence="2 3" key="1">
    <citation type="submission" date="2020-10" db="EMBL/GenBank/DDBJ databases">
        <title>The Coptis chinensis genome and diversification of protoberbering-type alkaloids.</title>
        <authorList>
            <person name="Wang B."/>
            <person name="Shu S."/>
            <person name="Song C."/>
            <person name="Liu Y."/>
        </authorList>
    </citation>
    <scope>NUCLEOTIDE SEQUENCE [LARGE SCALE GENOMIC DNA]</scope>
    <source>
        <strain evidence="2">HL-2020</strain>
        <tissue evidence="2">Leaf</tissue>
    </source>
</reference>
<feature type="domain" description="DYW" evidence="1">
    <location>
        <begin position="2"/>
        <end position="30"/>
    </location>
</feature>
<evidence type="ECO:0000313" key="3">
    <source>
        <dbReference type="Proteomes" id="UP000631114"/>
    </source>
</evidence>
<sequence length="152" mass="16673">MPAGKPILVKKNLRVCVDCHSAINLISKDVESLKWATIEAEFILTSLGILITDKLALHHPHMVSNWHSVYEDLPSFLGGIRRGSLYGRVSTVPTQDVENLKWAKAGAKSILTSLSIRLTTSYFGIGISQGLYFSNHVVGGRDLRSEVMLSAP</sequence>
<evidence type="ECO:0000259" key="1">
    <source>
        <dbReference type="Pfam" id="PF14432"/>
    </source>
</evidence>
<evidence type="ECO:0000313" key="2">
    <source>
        <dbReference type="EMBL" id="KAF9603392.1"/>
    </source>
</evidence>
<dbReference type="GO" id="GO:0008270">
    <property type="term" value="F:zinc ion binding"/>
    <property type="evidence" value="ECO:0007669"/>
    <property type="project" value="InterPro"/>
</dbReference>
<comment type="caution">
    <text evidence="2">The sequence shown here is derived from an EMBL/GenBank/DDBJ whole genome shotgun (WGS) entry which is preliminary data.</text>
</comment>
<organism evidence="2 3">
    <name type="scientific">Coptis chinensis</name>
    <dbReference type="NCBI Taxonomy" id="261450"/>
    <lineage>
        <taxon>Eukaryota</taxon>
        <taxon>Viridiplantae</taxon>
        <taxon>Streptophyta</taxon>
        <taxon>Embryophyta</taxon>
        <taxon>Tracheophyta</taxon>
        <taxon>Spermatophyta</taxon>
        <taxon>Magnoliopsida</taxon>
        <taxon>Ranunculales</taxon>
        <taxon>Ranunculaceae</taxon>
        <taxon>Coptidoideae</taxon>
        <taxon>Coptis</taxon>
    </lineage>
</organism>
<dbReference type="AlphaFoldDB" id="A0A835HS18"/>
<dbReference type="InterPro" id="IPR032867">
    <property type="entry name" value="DYW_dom"/>
</dbReference>
<dbReference type="EMBL" id="JADFTS010000006">
    <property type="protein sequence ID" value="KAF9603392.1"/>
    <property type="molecule type" value="Genomic_DNA"/>
</dbReference>
<keyword evidence="3" id="KW-1185">Reference proteome</keyword>
<dbReference type="Pfam" id="PF14432">
    <property type="entry name" value="DYW_deaminase"/>
    <property type="match status" value="1"/>
</dbReference>
<gene>
    <name evidence="2" type="ORF">IFM89_035838</name>
</gene>
<proteinExistence type="predicted"/>